<dbReference type="PIRSF" id="PIRSF007487">
    <property type="entry name" value="Competence-induced_CoiA_bac"/>
    <property type="match status" value="1"/>
</dbReference>
<comment type="caution">
    <text evidence="4">The sequence shown here is derived from an EMBL/GenBank/DDBJ whole genome shotgun (WGS) entry which is preliminary data.</text>
</comment>
<feature type="domain" description="Competence protein CoiA C-terminal" evidence="3">
    <location>
        <begin position="238"/>
        <end position="381"/>
    </location>
</feature>
<evidence type="ECO:0000313" key="4">
    <source>
        <dbReference type="EMBL" id="MRX52749.1"/>
    </source>
</evidence>
<protein>
    <recommendedName>
        <fullName evidence="6">Competence protein CoiA</fullName>
    </recommendedName>
</protein>
<evidence type="ECO:0000313" key="5">
    <source>
        <dbReference type="Proteomes" id="UP000441585"/>
    </source>
</evidence>
<dbReference type="Pfam" id="PF25166">
    <property type="entry name" value="CoiA_C"/>
    <property type="match status" value="1"/>
</dbReference>
<evidence type="ECO:0000259" key="1">
    <source>
        <dbReference type="Pfam" id="PF06054"/>
    </source>
</evidence>
<dbReference type="EMBL" id="WKKF01000001">
    <property type="protein sequence ID" value="MRX52749.1"/>
    <property type="molecule type" value="Genomic_DNA"/>
</dbReference>
<sequence>MLVAKNTKGTMMNLWDKQWDATILMQVRREETFYCPVCDNPLDLKIGSIKVPHFAHQKNKACTIETEPESEYHLNGKLQLYKWLQGQSVLSAKLEQYLPNITQRPDVLFKNRNRYTAIEYQCSVIPAALFSKRTSRYKQAGIEAMWILGARKTARLSSHTFRISPFQWLFTRTGETPLDPPSIYTYCSEMQAFLILEHLIPFSKQIFFVIPRYLPLNQTSISDLQCPKTNSIKPHLSKWIHLIKSHRLKPAFHLPPELILLQKELYEKKHIPLSHLPPEAFLPIDTGYLFDSRIYFWQTKILLFIDQIQKHTIFTLEEVTREIRTDSSINVRELSHLKMIPIGAPILEYLETLSHMGMLQRVHKNKYVKQREITWQSASADLLKRDEMVIKLFAQSK</sequence>
<proteinExistence type="predicted"/>
<evidence type="ECO:0008006" key="6">
    <source>
        <dbReference type="Google" id="ProtNLM"/>
    </source>
</evidence>
<dbReference type="InterPro" id="IPR057253">
    <property type="entry name" value="CoiA-like_N"/>
</dbReference>
<evidence type="ECO:0000259" key="3">
    <source>
        <dbReference type="Pfam" id="PF25166"/>
    </source>
</evidence>
<dbReference type="Proteomes" id="UP000441585">
    <property type="component" value="Unassembled WGS sequence"/>
</dbReference>
<accession>A0A6I2M455</accession>
<dbReference type="AlphaFoldDB" id="A0A6I2M455"/>
<dbReference type="InterPro" id="IPR021176">
    <property type="entry name" value="Competence-induced_CoiA"/>
</dbReference>
<gene>
    <name evidence="4" type="ORF">GJU41_02085</name>
</gene>
<evidence type="ECO:0000259" key="2">
    <source>
        <dbReference type="Pfam" id="PF25164"/>
    </source>
</evidence>
<reference evidence="4 5" key="1">
    <citation type="submission" date="2019-11" db="EMBL/GenBank/DDBJ databases">
        <title>Bacillus idriensis genome.</title>
        <authorList>
            <person name="Konopka E.N."/>
            <person name="Newman J.D."/>
        </authorList>
    </citation>
    <scope>NUCLEOTIDE SEQUENCE [LARGE SCALE GENOMIC DNA]</scope>
    <source>
        <strain evidence="4 5">DSM 19097</strain>
    </source>
</reference>
<keyword evidence="5" id="KW-1185">Reference proteome</keyword>
<dbReference type="Pfam" id="PF25164">
    <property type="entry name" value="CoiA_N"/>
    <property type="match status" value="1"/>
</dbReference>
<dbReference type="InterPro" id="IPR010330">
    <property type="entry name" value="CoiA_nuc"/>
</dbReference>
<organism evidence="4 5">
    <name type="scientific">Metabacillus idriensis</name>
    <dbReference type="NCBI Taxonomy" id="324768"/>
    <lineage>
        <taxon>Bacteria</taxon>
        <taxon>Bacillati</taxon>
        <taxon>Bacillota</taxon>
        <taxon>Bacilli</taxon>
        <taxon>Bacillales</taxon>
        <taxon>Bacillaceae</taxon>
        <taxon>Metabacillus</taxon>
    </lineage>
</organism>
<name>A0A6I2M455_9BACI</name>
<dbReference type="Pfam" id="PF06054">
    <property type="entry name" value="CoiA_nuc"/>
    <property type="match status" value="1"/>
</dbReference>
<dbReference type="RefSeq" id="WP_154317920.1">
    <property type="nucleotide sequence ID" value="NZ_CAJGAA010000001.1"/>
</dbReference>
<dbReference type="InterPro" id="IPR057252">
    <property type="entry name" value="CoiA_C"/>
</dbReference>
<feature type="domain" description="Competence protein CoiA nuclease-like" evidence="1">
    <location>
        <begin position="69"/>
        <end position="227"/>
    </location>
</feature>
<feature type="domain" description="Competence protein CoiA-like N-terminal" evidence="2">
    <location>
        <begin position="17"/>
        <end position="64"/>
    </location>
</feature>